<proteinExistence type="predicted"/>
<organism evidence="1 2">
    <name type="scientific">Rangifer tarandus platyrhynchus</name>
    <name type="common">Svalbard reindeer</name>
    <dbReference type="NCBI Taxonomy" id="3082113"/>
    <lineage>
        <taxon>Eukaryota</taxon>
        <taxon>Metazoa</taxon>
        <taxon>Chordata</taxon>
        <taxon>Craniata</taxon>
        <taxon>Vertebrata</taxon>
        <taxon>Euteleostomi</taxon>
        <taxon>Mammalia</taxon>
        <taxon>Eutheria</taxon>
        <taxon>Laurasiatheria</taxon>
        <taxon>Artiodactyla</taxon>
        <taxon>Ruminantia</taxon>
        <taxon>Pecora</taxon>
        <taxon>Cervidae</taxon>
        <taxon>Odocoileinae</taxon>
        <taxon>Rangifer</taxon>
    </lineage>
</organism>
<gene>
    <name evidence="1" type="ORF">MRATA1EN22A_LOCUS16149</name>
</gene>
<protein>
    <submittedName>
        <fullName evidence="1">Uncharacterized protein</fullName>
    </submittedName>
</protein>
<accession>A0AC59ZAX2</accession>
<evidence type="ECO:0000313" key="1">
    <source>
        <dbReference type="EMBL" id="CAN0345978.1"/>
    </source>
</evidence>
<name>A0AC59ZAX2_RANTA</name>
<evidence type="ECO:0000313" key="2">
    <source>
        <dbReference type="Proteomes" id="UP001162501"/>
    </source>
</evidence>
<dbReference type="EMBL" id="OX596110">
    <property type="protein sequence ID" value="CAN0345978.1"/>
    <property type="molecule type" value="Genomic_DNA"/>
</dbReference>
<sequence>MAGLGGWEPGHWLDRGLSSLRPSPPGDPSQDLPCSLPIGHQMARLPHQVCAKCEGQVGGSLQSQMPPRPSPDPPSPQGSWTPAAWRASLPPTPIFSFPSSRNPLLTHPSPPIPAHLPRTAPFPCQHPTPRASLVKKGRETDGGPTARWTDGW</sequence>
<reference evidence="1" key="1">
    <citation type="submission" date="2023-05" db="EMBL/GenBank/DDBJ databases">
        <authorList>
            <consortium name="ELIXIR-Norway"/>
        </authorList>
    </citation>
    <scope>NUCLEOTIDE SEQUENCE</scope>
</reference>
<dbReference type="Proteomes" id="UP001162501">
    <property type="component" value="Chromosome 26"/>
</dbReference>
<reference evidence="1" key="2">
    <citation type="submission" date="2025-03" db="EMBL/GenBank/DDBJ databases">
        <authorList>
            <consortium name="ELIXIR-Norway"/>
            <consortium name="Elixir Norway"/>
        </authorList>
    </citation>
    <scope>NUCLEOTIDE SEQUENCE</scope>
</reference>